<dbReference type="Proteomes" id="UP000266723">
    <property type="component" value="Unassembled WGS sequence"/>
</dbReference>
<reference evidence="2 3" key="1">
    <citation type="journal article" date="2020" name="BMC Genomics">
        <title>Intraspecific diversification of the crop wild relative Brassica cretica Lam. using demographic model selection.</title>
        <authorList>
            <person name="Kioukis A."/>
            <person name="Michalopoulou V.A."/>
            <person name="Briers L."/>
            <person name="Pirintsos S."/>
            <person name="Studholme D.J."/>
            <person name="Pavlidis P."/>
            <person name="Sarris P.F."/>
        </authorList>
    </citation>
    <scope>NUCLEOTIDE SEQUENCE [LARGE SCALE GENOMIC DNA]</scope>
    <source>
        <strain evidence="3">cv. PFS-1207/04</strain>
    </source>
</reference>
<proteinExistence type="predicted"/>
<dbReference type="InterPro" id="IPR036430">
    <property type="entry name" value="RNase_T2-like_sf"/>
</dbReference>
<evidence type="ECO:0000313" key="3">
    <source>
        <dbReference type="Proteomes" id="UP000266723"/>
    </source>
</evidence>
<keyword evidence="1" id="KW-0732">Signal</keyword>
<organism evidence="2 3">
    <name type="scientific">Brassica cretica</name>
    <name type="common">Mustard</name>
    <dbReference type="NCBI Taxonomy" id="69181"/>
    <lineage>
        <taxon>Eukaryota</taxon>
        <taxon>Viridiplantae</taxon>
        <taxon>Streptophyta</taxon>
        <taxon>Embryophyta</taxon>
        <taxon>Tracheophyta</taxon>
        <taxon>Spermatophyta</taxon>
        <taxon>Magnoliopsida</taxon>
        <taxon>eudicotyledons</taxon>
        <taxon>Gunneridae</taxon>
        <taxon>Pentapetalae</taxon>
        <taxon>rosids</taxon>
        <taxon>malvids</taxon>
        <taxon>Brassicales</taxon>
        <taxon>Brassicaceae</taxon>
        <taxon>Brassiceae</taxon>
        <taxon>Brassica</taxon>
    </lineage>
</organism>
<dbReference type="Gene3D" id="3.90.730.10">
    <property type="entry name" value="Ribonuclease T2-like"/>
    <property type="match status" value="1"/>
</dbReference>
<sequence>MGLALLLLFVMSIVTSLPRLIYTSSIMSREKYPLGGIVTAIQNAFHITPEVVCKRDAIDEIRICFYKDFKPRDCVGSKDMTSKKSCPKYVSLPEYTPLDGEAMVLKMPTDE</sequence>
<comment type="caution">
    <text evidence="2">The sequence shown here is derived from an EMBL/GenBank/DDBJ whole genome shotgun (WGS) entry which is preliminary data.</text>
</comment>
<feature type="signal peptide" evidence="1">
    <location>
        <begin position="1"/>
        <end position="16"/>
    </location>
</feature>
<evidence type="ECO:0000313" key="2">
    <source>
        <dbReference type="EMBL" id="KAF3578588.1"/>
    </source>
</evidence>
<evidence type="ECO:0000256" key="1">
    <source>
        <dbReference type="SAM" id="SignalP"/>
    </source>
</evidence>
<gene>
    <name evidence="2" type="ORF">DY000_02033241</name>
</gene>
<keyword evidence="3" id="KW-1185">Reference proteome</keyword>
<dbReference type="SUPFAM" id="SSF55895">
    <property type="entry name" value="Ribonuclease Rh-like"/>
    <property type="match status" value="1"/>
</dbReference>
<feature type="chain" id="PRO_5045436464" evidence="1">
    <location>
        <begin position="17"/>
        <end position="111"/>
    </location>
</feature>
<name>A0ABQ7DKH7_BRACR</name>
<accession>A0ABQ7DKH7</accession>
<dbReference type="EMBL" id="QGKV02000649">
    <property type="protein sequence ID" value="KAF3578588.1"/>
    <property type="molecule type" value="Genomic_DNA"/>
</dbReference>
<protein>
    <submittedName>
        <fullName evidence="2">Uncharacterized protein</fullName>
    </submittedName>
</protein>